<accession>A0A922CT92</accession>
<proteinExistence type="predicted"/>
<evidence type="ECO:0000313" key="3">
    <source>
        <dbReference type="Proteomes" id="UP000791440"/>
    </source>
</evidence>
<gene>
    <name evidence="2" type="ORF">O3G_MSEX010085</name>
</gene>
<evidence type="ECO:0000256" key="1">
    <source>
        <dbReference type="SAM" id="SignalP"/>
    </source>
</evidence>
<reference evidence="2" key="1">
    <citation type="journal article" date="2016" name="Insect Biochem. Mol. Biol.">
        <title>Multifaceted biological insights from a draft genome sequence of the tobacco hornworm moth, Manduca sexta.</title>
        <authorList>
            <person name="Kanost M.R."/>
            <person name="Arrese E.L."/>
            <person name="Cao X."/>
            <person name="Chen Y.R."/>
            <person name="Chellapilla S."/>
            <person name="Goldsmith M.R."/>
            <person name="Grosse-Wilde E."/>
            <person name="Heckel D.G."/>
            <person name="Herndon N."/>
            <person name="Jiang H."/>
            <person name="Papanicolaou A."/>
            <person name="Qu J."/>
            <person name="Soulages J.L."/>
            <person name="Vogel H."/>
            <person name="Walters J."/>
            <person name="Waterhouse R.M."/>
            <person name="Ahn S.J."/>
            <person name="Almeida F.C."/>
            <person name="An C."/>
            <person name="Aqrawi P."/>
            <person name="Bretschneider A."/>
            <person name="Bryant W.B."/>
            <person name="Bucks S."/>
            <person name="Chao H."/>
            <person name="Chevignon G."/>
            <person name="Christen J.M."/>
            <person name="Clarke D.F."/>
            <person name="Dittmer N.T."/>
            <person name="Ferguson L.C.F."/>
            <person name="Garavelou S."/>
            <person name="Gordon K.H.J."/>
            <person name="Gunaratna R.T."/>
            <person name="Han Y."/>
            <person name="Hauser F."/>
            <person name="He Y."/>
            <person name="Heidel-Fischer H."/>
            <person name="Hirsh A."/>
            <person name="Hu Y."/>
            <person name="Jiang H."/>
            <person name="Kalra D."/>
            <person name="Klinner C."/>
            <person name="Konig C."/>
            <person name="Kovar C."/>
            <person name="Kroll A.R."/>
            <person name="Kuwar S.S."/>
            <person name="Lee S.L."/>
            <person name="Lehman R."/>
            <person name="Li K."/>
            <person name="Li Z."/>
            <person name="Liang H."/>
            <person name="Lovelace S."/>
            <person name="Lu Z."/>
            <person name="Mansfield J.H."/>
            <person name="McCulloch K.J."/>
            <person name="Mathew T."/>
            <person name="Morton B."/>
            <person name="Muzny D.M."/>
            <person name="Neunemann D."/>
            <person name="Ongeri F."/>
            <person name="Pauchet Y."/>
            <person name="Pu L.L."/>
            <person name="Pyrousis I."/>
            <person name="Rao X.J."/>
            <person name="Redding A."/>
            <person name="Roesel C."/>
            <person name="Sanchez-Gracia A."/>
            <person name="Schaack S."/>
            <person name="Shukla A."/>
            <person name="Tetreau G."/>
            <person name="Wang Y."/>
            <person name="Xiong G.H."/>
            <person name="Traut W."/>
            <person name="Walsh T.K."/>
            <person name="Worley K.C."/>
            <person name="Wu D."/>
            <person name="Wu W."/>
            <person name="Wu Y.Q."/>
            <person name="Zhang X."/>
            <person name="Zou Z."/>
            <person name="Zucker H."/>
            <person name="Briscoe A.D."/>
            <person name="Burmester T."/>
            <person name="Clem R.J."/>
            <person name="Feyereisen R."/>
            <person name="Grimmelikhuijzen C.J.P."/>
            <person name="Hamodrakas S.J."/>
            <person name="Hansson B.S."/>
            <person name="Huguet E."/>
            <person name="Jermiin L.S."/>
            <person name="Lan Q."/>
            <person name="Lehman H.K."/>
            <person name="Lorenzen M."/>
            <person name="Merzendorfer H."/>
            <person name="Michalopoulos I."/>
            <person name="Morton D.B."/>
            <person name="Muthukrishnan S."/>
            <person name="Oakeshott J.G."/>
            <person name="Palmer W."/>
            <person name="Park Y."/>
            <person name="Passarelli A.L."/>
            <person name="Rozas J."/>
            <person name="Schwartz L.M."/>
            <person name="Smith W."/>
            <person name="Southgate A."/>
            <person name="Vilcinskas A."/>
            <person name="Vogt R."/>
            <person name="Wang P."/>
            <person name="Werren J."/>
            <person name="Yu X.Q."/>
            <person name="Zhou J.J."/>
            <person name="Brown S.J."/>
            <person name="Scherer S.E."/>
            <person name="Richards S."/>
            <person name="Blissard G.W."/>
        </authorList>
    </citation>
    <scope>NUCLEOTIDE SEQUENCE</scope>
</reference>
<comment type="caution">
    <text evidence="2">The sequence shown here is derived from an EMBL/GenBank/DDBJ whole genome shotgun (WGS) entry which is preliminary data.</text>
</comment>
<dbReference type="EMBL" id="JH668532">
    <property type="protein sequence ID" value="KAG6457038.1"/>
    <property type="molecule type" value="Genomic_DNA"/>
</dbReference>
<organism evidence="2 3">
    <name type="scientific">Manduca sexta</name>
    <name type="common">Tobacco hawkmoth</name>
    <name type="synonym">Tobacco hornworm</name>
    <dbReference type="NCBI Taxonomy" id="7130"/>
    <lineage>
        <taxon>Eukaryota</taxon>
        <taxon>Metazoa</taxon>
        <taxon>Ecdysozoa</taxon>
        <taxon>Arthropoda</taxon>
        <taxon>Hexapoda</taxon>
        <taxon>Insecta</taxon>
        <taxon>Pterygota</taxon>
        <taxon>Neoptera</taxon>
        <taxon>Endopterygota</taxon>
        <taxon>Lepidoptera</taxon>
        <taxon>Glossata</taxon>
        <taxon>Ditrysia</taxon>
        <taxon>Bombycoidea</taxon>
        <taxon>Sphingidae</taxon>
        <taxon>Sphinginae</taxon>
        <taxon>Sphingini</taxon>
        <taxon>Manduca</taxon>
    </lineage>
</organism>
<feature type="chain" id="PRO_5037870260" evidence="1">
    <location>
        <begin position="20"/>
        <end position="110"/>
    </location>
</feature>
<protein>
    <submittedName>
        <fullName evidence="2">Uncharacterized protein</fullName>
    </submittedName>
</protein>
<keyword evidence="1" id="KW-0732">Signal</keyword>
<reference evidence="2" key="2">
    <citation type="submission" date="2020-12" db="EMBL/GenBank/DDBJ databases">
        <authorList>
            <person name="Kanost M."/>
        </authorList>
    </citation>
    <scope>NUCLEOTIDE SEQUENCE</scope>
</reference>
<sequence>MNILLRNLALMIPSILVVSSIDYGHVHPDEARPMPPELAIMFVNKSDVHLEMEECMRDYVQCMGTNAFRDIQICASNKFGQMQTFQTMCDMFYENCKGSPTWGYYQDNEC</sequence>
<name>A0A922CT92_MANSE</name>
<dbReference type="AlphaFoldDB" id="A0A922CT92"/>
<feature type="signal peptide" evidence="1">
    <location>
        <begin position="1"/>
        <end position="19"/>
    </location>
</feature>
<keyword evidence="3" id="KW-1185">Reference proteome</keyword>
<dbReference type="Proteomes" id="UP000791440">
    <property type="component" value="Unassembled WGS sequence"/>
</dbReference>
<evidence type="ECO:0000313" key="2">
    <source>
        <dbReference type="EMBL" id="KAG6457038.1"/>
    </source>
</evidence>